<dbReference type="InterPro" id="IPR032295">
    <property type="entry name" value="DUF4842"/>
</dbReference>
<name>A0ABS4D647_9CHLR</name>
<evidence type="ECO:0000313" key="8">
    <source>
        <dbReference type="Proteomes" id="UP001193081"/>
    </source>
</evidence>
<dbReference type="Proteomes" id="UP001193081">
    <property type="component" value="Unassembled WGS sequence"/>
</dbReference>
<dbReference type="InterPro" id="IPR047589">
    <property type="entry name" value="DUF11_rpt"/>
</dbReference>
<gene>
    <name evidence="7" type="ORF">EYB53_004200</name>
</gene>
<dbReference type="Pfam" id="PF25292">
    <property type="entry name" value="Beta-prop_CGLA"/>
    <property type="match status" value="1"/>
</dbReference>
<feature type="domain" description="DUF11" evidence="4">
    <location>
        <begin position="662"/>
        <end position="783"/>
    </location>
</feature>
<evidence type="ECO:0000256" key="3">
    <source>
        <dbReference type="SAM" id="SignalP"/>
    </source>
</evidence>
<accession>A0ABS4D647</accession>
<dbReference type="InterPro" id="IPR057420">
    <property type="entry name" value="Beta-prop_CGLA"/>
</dbReference>
<feature type="chain" id="PRO_5047526616" evidence="3">
    <location>
        <begin position="28"/>
        <end position="2057"/>
    </location>
</feature>
<protein>
    <submittedName>
        <fullName evidence="7">DUF11 domain-containing protein</fullName>
    </submittedName>
</protein>
<dbReference type="NCBIfam" id="TIGR04456">
    <property type="entry name" value="LruC_dom"/>
    <property type="match status" value="1"/>
</dbReference>
<dbReference type="RefSeq" id="WP_167857247.1">
    <property type="nucleotide sequence ID" value="NZ_SIJK02000005.1"/>
</dbReference>
<evidence type="ECO:0000259" key="6">
    <source>
        <dbReference type="Pfam" id="PF25292"/>
    </source>
</evidence>
<feature type="domain" description="DUF11" evidence="4">
    <location>
        <begin position="38"/>
        <end position="154"/>
    </location>
</feature>
<feature type="domain" description="DUF11" evidence="4">
    <location>
        <begin position="357"/>
        <end position="465"/>
    </location>
</feature>
<dbReference type="InterPro" id="IPR001434">
    <property type="entry name" value="OmcB-like_DUF11"/>
</dbReference>
<keyword evidence="8" id="KW-1185">Reference proteome</keyword>
<dbReference type="Pfam" id="PF13517">
    <property type="entry name" value="FG-GAP_3"/>
    <property type="match status" value="2"/>
</dbReference>
<dbReference type="PANTHER" id="PTHR34819">
    <property type="entry name" value="LARGE CYSTEINE-RICH PERIPLASMIC PROTEIN OMCB"/>
    <property type="match status" value="1"/>
</dbReference>
<evidence type="ECO:0000259" key="4">
    <source>
        <dbReference type="Pfam" id="PF01345"/>
    </source>
</evidence>
<dbReference type="InterPro" id="IPR051172">
    <property type="entry name" value="Chlamydia_OmcB"/>
</dbReference>
<evidence type="ECO:0000256" key="2">
    <source>
        <dbReference type="SAM" id="MobiDB-lite"/>
    </source>
</evidence>
<feature type="region of interest" description="Disordered" evidence="2">
    <location>
        <begin position="1364"/>
        <end position="1384"/>
    </location>
</feature>
<evidence type="ECO:0000256" key="1">
    <source>
        <dbReference type="ARBA" id="ARBA00022729"/>
    </source>
</evidence>
<comment type="caution">
    <text evidence="7">The sequence shown here is derived from an EMBL/GenBank/DDBJ whole genome shotgun (WGS) entry which is preliminary data.</text>
</comment>
<dbReference type="Pfam" id="PF01345">
    <property type="entry name" value="DUF11"/>
    <property type="match status" value="4"/>
</dbReference>
<reference evidence="7 8" key="1">
    <citation type="submission" date="2021-03" db="EMBL/GenBank/DDBJ databases">
        <authorList>
            <person name="Grouzdev D.S."/>
        </authorList>
    </citation>
    <scope>NUCLEOTIDE SEQUENCE [LARGE SCALE GENOMIC DNA]</scope>
    <source>
        <strain evidence="7 8">M50-1</strain>
    </source>
</reference>
<dbReference type="InterPro" id="IPR028994">
    <property type="entry name" value="Integrin_alpha_N"/>
</dbReference>
<dbReference type="Pfam" id="PF16130">
    <property type="entry name" value="DUF4842"/>
    <property type="match status" value="1"/>
</dbReference>
<feature type="signal peptide" evidence="3">
    <location>
        <begin position="1"/>
        <end position="27"/>
    </location>
</feature>
<dbReference type="Gene3D" id="2.130.10.130">
    <property type="entry name" value="Integrin alpha, N-terminal"/>
    <property type="match status" value="2"/>
</dbReference>
<feature type="domain" description="DUF11" evidence="4">
    <location>
        <begin position="1259"/>
        <end position="1379"/>
    </location>
</feature>
<proteinExistence type="predicted"/>
<keyword evidence="1 3" id="KW-0732">Signal</keyword>
<dbReference type="InterPro" id="IPR013517">
    <property type="entry name" value="FG-GAP"/>
</dbReference>
<evidence type="ECO:0000313" key="7">
    <source>
        <dbReference type="EMBL" id="MBP1464905.1"/>
    </source>
</evidence>
<dbReference type="SUPFAM" id="SSF69318">
    <property type="entry name" value="Integrin alpha N-terminal domain"/>
    <property type="match status" value="2"/>
</dbReference>
<dbReference type="PANTHER" id="PTHR34819:SF3">
    <property type="entry name" value="CELL SURFACE PROTEIN"/>
    <property type="match status" value="1"/>
</dbReference>
<evidence type="ECO:0000259" key="5">
    <source>
        <dbReference type="Pfam" id="PF16130"/>
    </source>
</evidence>
<dbReference type="EMBL" id="SIJK02000005">
    <property type="protein sequence ID" value="MBP1464905.1"/>
    <property type="molecule type" value="Genomic_DNA"/>
</dbReference>
<feature type="domain" description="Lambda-carrageenase beta-propeller" evidence="6">
    <location>
        <begin position="1835"/>
        <end position="1909"/>
    </location>
</feature>
<dbReference type="InterPro" id="IPR031025">
    <property type="entry name" value="LruC_dom"/>
</dbReference>
<sequence>MSPTRIFRLALVALALLALLPSNSIRAATLEAIGSAPDLTITQTISDEPLLGGQVSYTITLRNPAPTPVTDRGYNLSITDTLPLGLSFIAADPAPSQVTTQADGTTLLIWDNLADLEAGEALALSVSARLDASLTIGMAFTNTVTARLNSMPDNSGAWINATSSLTAQPQALDLEARVAQSSSGHQVSGAGELVTAPGARAGADWPYRYHLTLRNNQVGTTTAVSVTAILPAGVAYLGNPTINPNPTGATVTPMLTLQEDGSLILRWPIGTLTTAQYDAPISISFDAAVPYAYRTGADGAAATGPFAGPMQGAPIPEDTVLALTYEAQGVYGDLTNADGTQTTPTDDAPVTITADYLTVNKTVTPRTVGIGTRVNFDLTIYIAEYYQATDVLLTDVLPDGMSYVESSASQAPFAVQPNRPGPGQTTLIWAIDPALTSPGATVVLSFVAEVDPIYEAAPYTGQPVVSADRLTNAVILTGSWIDMSEPTRVGAASPDEARATVTTQMPSLDKSVWRVDLEAWSSEASGFTGDTLRFRLSYASASNVDARAIIIRDFLPRGMRYVPGSASHSVAGSFNSSPDCTSAPSTPTIGTLGGLEYLEWRLCNAAHGATWEATIEARLGAMPDLQPDWLVANFGKLTGQGTRTPAYSLRDSTAIAYLAPELMLTKSASPSTGLSGGSEVNYTITVINNGPVNAYNLVVTDQVPADLLVAASGGSASPSPSSYVTTSGNPAAGQGGVLTWATVASLAPGATQTFRYAATVPGGLAAGAQMTNQASISYNSRADGAGHQWEATTNPEDLNTDDETVYLRGVTLSMGVTPNPLRPGDTATWTITGNVPAGVVAYWPSIQANSLPQGFTYLRTTAIQGATLDNEPSRHPQNPLADGQREVRWFLNTIDNTMGSSAATFTISFQTLFNGYRPGSPTTQYYTNNAIRSNGTTSAYAGWYDTAAGYQGTGGGYHGFDTTRTTRRSPRAQATATLVQPALVLSAGTDRTVIGANENVTLRLQVRNQGFSPGYDLRLEQLLPAGLTFVSTQSSVVSLPANWSGATPVITDLNTLGATALSYELDLLPNGATWTTLLVAQADAGIAADLTLTAQANLPVYSSQPGVPGDIDGDTIPDERVYRGNVATVMLATPGSTLGKTVTLDDGELTYGGTLVYTLTLPATPINATLYTAVVTDPVNLGLTITGVSAGTISGTVVSGALGTIPPGEQRTVTINARLPEASLARDGDAVPNQASYTTAHSGLRTSNPVASTVRVPALVVSAAADRAEVQTDDQVSYLVTVANVGSGRAEALTLAPSLPANIRFVAGSARLNGAPLADPSGTPLAWSLPDLQGGTILTLTFDAAIESAEAGVGYPASFQATGRDLRGQPIPADNSARVASDNDDDDRATAAVYGPLAWTTERSIVAFEDLKKFNWSDWDYNDFLVRITIRRGTLPSNDLAVVELHYEALARGAGFLNHAFHHQLPLAGGGWYTLRVHDPEGAEVRAERAGFNRDDPMVIIFANTRVALPQPTPTMEQTNTRIDQQGVVAGHAATLTVVLSDPTANPLDGLRPLPWDPYLHVLETSQTVHLVQPGRLDNTQTVSNRFDRTAPLIGYDLPLARSFPEQWRWPQEFAGIWRGYPGFVQHIASGGTTGLDWFALARADMAWLWPGAIPRPNLAAINAAEIEPDSRYFAAPITADLTGDGRPEIIIGNLLANRIEVYDARLRPLAGWPQALGGGVRAAAAVADLDGDGNLEVLVGAEDGRLYAWHRDGTPLAGWPISVGVELDRTYRILATPAVGDLDGDGQPEVVVPLSDGRLYAFNADGSPRPGWPVSIGEVRDAYASQILNSSPRIHDLDGDGSPEIVVGSTNGTVYAFHADGSLNWTFATDDMILATPMVADFNPTRSGYEVAIGSGDGYVYLLGADGTRLWRRSTGWTVRSSVVAADVDGDGDLELVVGSDDDKLWIWHHDGSRLAGWPQATGADIFGTPAVGDIDGDGIAEVLVGSDDAHVYAWHRDGQAVAGWPRAMTFAVKGAPALANVDADPALEVVSADMGGVLRLWGGPESIYLPLIRQP</sequence>
<dbReference type="NCBIfam" id="TIGR01451">
    <property type="entry name" value="B_ant_repeat"/>
    <property type="match status" value="5"/>
</dbReference>
<feature type="domain" description="DUF4842" evidence="5">
    <location>
        <begin position="1439"/>
        <end position="1639"/>
    </location>
</feature>
<organism evidence="7 8">
    <name type="scientific">Candidatus Chloroploca mongolica</name>
    <dbReference type="NCBI Taxonomy" id="2528176"/>
    <lineage>
        <taxon>Bacteria</taxon>
        <taxon>Bacillati</taxon>
        <taxon>Chloroflexota</taxon>
        <taxon>Chloroflexia</taxon>
        <taxon>Chloroflexales</taxon>
        <taxon>Chloroflexineae</taxon>
        <taxon>Oscillochloridaceae</taxon>
        <taxon>Candidatus Chloroploca</taxon>
    </lineage>
</organism>